<proteinExistence type="predicted"/>
<gene>
    <name evidence="3" type="ORF">ABUH87_15835</name>
</gene>
<evidence type="ECO:0000313" key="3">
    <source>
        <dbReference type="EMBL" id="MEW9856610.1"/>
    </source>
</evidence>
<dbReference type="PANTHER" id="PTHR43606">
    <property type="entry name" value="PHOSPHATASE, PUTATIVE (AFU_ORTHOLOGUE AFUA_6G08710)-RELATED"/>
    <property type="match status" value="1"/>
</dbReference>
<dbReference type="Pfam" id="PF09423">
    <property type="entry name" value="PhoD"/>
    <property type="match status" value="1"/>
</dbReference>
<dbReference type="Proteomes" id="UP001556118">
    <property type="component" value="Unassembled WGS sequence"/>
</dbReference>
<dbReference type="PROSITE" id="PS51318">
    <property type="entry name" value="TAT"/>
    <property type="match status" value="1"/>
</dbReference>
<feature type="domain" description="Phospholipase D N-terminal" evidence="2">
    <location>
        <begin position="45"/>
        <end position="134"/>
    </location>
</feature>
<accession>A0ABV3RGH6</accession>
<dbReference type="PANTHER" id="PTHR43606:SF7">
    <property type="entry name" value="PHOSPHATASE, PUTATIVE (AFU_ORTHOLOGUE AFUA_6G08710)-RELATED"/>
    <property type="match status" value="1"/>
</dbReference>
<dbReference type="RefSeq" id="WP_367775071.1">
    <property type="nucleotide sequence ID" value="NZ_JBFNXR010000052.1"/>
</dbReference>
<dbReference type="InterPro" id="IPR018946">
    <property type="entry name" value="PhoD-like_MPP"/>
</dbReference>
<comment type="caution">
    <text evidence="3">The sequence shown here is derived from an EMBL/GenBank/DDBJ whole genome shotgun (WGS) entry which is preliminary data.</text>
</comment>
<keyword evidence="4" id="KW-1185">Reference proteome</keyword>
<dbReference type="SUPFAM" id="SSF56300">
    <property type="entry name" value="Metallo-dependent phosphatases"/>
    <property type="match status" value="1"/>
</dbReference>
<feature type="domain" description="PhoD-like phosphatase metallophosphatase" evidence="1">
    <location>
        <begin position="146"/>
        <end position="547"/>
    </location>
</feature>
<dbReference type="Pfam" id="PF16655">
    <property type="entry name" value="PhoD_N"/>
    <property type="match status" value="1"/>
</dbReference>
<dbReference type="InterPro" id="IPR029052">
    <property type="entry name" value="Metallo-depent_PP-like"/>
</dbReference>
<dbReference type="InterPro" id="IPR038607">
    <property type="entry name" value="PhoD-like_sf"/>
</dbReference>
<dbReference type="Gene3D" id="2.60.40.380">
    <property type="entry name" value="Purple acid phosphatase-like, N-terminal"/>
    <property type="match status" value="1"/>
</dbReference>
<evidence type="ECO:0000259" key="2">
    <source>
        <dbReference type="Pfam" id="PF16655"/>
    </source>
</evidence>
<dbReference type="CDD" id="cd07389">
    <property type="entry name" value="MPP_PhoD"/>
    <property type="match status" value="1"/>
</dbReference>
<protein>
    <submittedName>
        <fullName evidence="3">Alkaline phosphatase</fullName>
    </submittedName>
</protein>
<name>A0ABV3RGH6_9SPHN</name>
<dbReference type="EMBL" id="JBFNXR010000052">
    <property type="protein sequence ID" value="MEW9856610.1"/>
    <property type="molecule type" value="Genomic_DNA"/>
</dbReference>
<evidence type="ECO:0000313" key="4">
    <source>
        <dbReference type="Proteomes" id="UP001556118"/>
    </source>
</evidence>
<dbReference type="InterPro" id="IPR032093">
    <property type="entry name" value="PhoD_N"/>
</dbReference>
<evidence type="ECO:0000259" key="1">
    <source>
        <dbReference type="Pfam" id="PF09423"/>
    </source>
</evidence>
<dbReference type="InterPro" id="IPR052900">
    <property type="entry name" value="Phospholipid_Metab_Enz"/>
</dbReference>
<dbReference type="Gene3D" id="3.60.21.70">
    <property type="entry name" value="PhoD-like phosphatase"/>
    <property type="match status" value="1"/>
</dbReference>
<organism evidence="3 4">
    <name type="scientific">Novosphingobium rhizovicinum</name>
    <dbReference type="NCBI Taxonomy" id="3228928"/>
    <lineage>
        <taxon>Bacteria</taxon>
        <taxon>Pseudomonadati</taxon>
        <taxon>Pseudomonadota</taxon>
        <taxon>Alphaproteobacteria</taxon>
        <taxon>Sphingomonadales</taxon>
        <taxon>Sphingomonadaceae</taxon>
        <taxon>Novosphingobium</taxon>
    </lineage>
</organism>
<reference evidence="3 4" key="1">
    <citation type="submission" date="2024-06" db="EMBL/GenBank/DDBJ databases">
        <title>Novosphingobium rhizovicinus M1R2S20.</title>
        <authorList>
            <person name="Sun J.-Q."/>
        </authorList>
    </citation>
    <scope>NUCLEOTIDE SEQUENCE [LARGE SCALE GENOMIC DNA]</scope>
    <source>
        <strain evidence="3 4">M1R2S20</strain>
    </source>
</reference>
<dbReference type="InterPro" id="IPR006311">
    <property type="entry name" value="TAT_signal"/>
</dbReference>
<sequence length="580" mass="63611">MTEPTFPTAVSRRAILAGLAGTAALMALPARLLAQIAQTDPVFRHGIASGDPDASSVILWTRVTAPDAGQATPVIWELSDTPDFRTLRQSGQFTTDASRDHTVKVLARDLPAGGTFFYRFRVGDAVSPIGQARTLPKGRLDRLGIALASCSNYAFGYFNAYDAIARDPAIDFVLHTGDYIYEYGGPDGWGEKVARTLGRSHEPAHEIVSLADYRTRHAQYKTDAGSRAMHARHTMMACWDDHESANNPWTGGAQNHQPETEGDWAARRAASIQAYYEWMPIREPEQAADPDRSRAQFWRAYTFGDLAMLHTLETRHTARAEQIDYAQHASSIVDGASAERFRKDVLGAPDRPLLSAELETELEAALRQSVNAGQPWRIIGSPMVMARLHVPDVAALGILPDPRPQLAAARSSEELAKLAADPAVSLAWKGLWNLPDYTDSWSGYPWALDRFYALSQRAGAGDLVVLSGDSHSFWANSLVDGSGRPAGLEFGTAGISSPGDFIESGFSPKMSVTLDRAYAEHIPEVVWTDNMHQGYVRMEFGRGSGKASFVAVSTLLSPDYTTQVIREMPFERRNGQVRFT</sequence>